<accession>A0A0K9GPG5</accession>
<dbReference type="PROSITE" id="PS00216">
    <property type="entry name" value="SUGAR_TRANSPORT_1"/>
    <property type="match status" value="1"/>
</dbReference>
<dbReference type="SUPFAM" id="SSF103473">
    <property type="entry name" value="MFS general substrate transporter"/>
    <property type="match status" value="1"/>
</dbReference>
<dbReference type="EMBL" id="LFZW01000001">
    <property type="protein sequence ID" value="KMY48545.1"/>
    <property type="molecule type" value="Genomic_DNA"/>
</dbReference>
<feature type="transmembrane region" description="Helical" evidence="6">
    <location>
        <begin position="133"/>
        <end position="154"/>
    </location>
</feature>
<gene>
    <name evidence="8" type="ORF">AC625_02640</name>
</gene>
<dbReference type="OrthoDB" id="9814001at2"/>
<dbReference type="InterPro" id="IPR036259">
    <property type="entry name" value="MFS_trans_sf"/>
</dbReference>
<evidence type="ECO:0000256" key="3">
    <source>
        <dbReference type="ARBA" id="ARBA00022692"/>
    </source>
</evidence>
<feature type="transmembrane region" description="Helical" evidence="6">
    <location>
        <begin position="288"/>
        <end position="308"/>
    </location>
</feature>
<dbReference type="InterPro" id="IPR020846">
    <property type="entry name" value="MFS_dom"/>
</dbReference>
<organism evidence="8 9">
    <name type="scientific">Peribacillus loiseleuriae</name>
    <dbReference type="NCBI Taxonomy" id="1679170"/>
    <lineage>
        <taxon>Bacteria</taxon>
        <taxon>Bacillati</taxon>
        <taxon>Bacillota</taxon>
        <taxon>Bacilli</taxon>
        <taxon>Bacillales</taxon>
        <taxon>Bacillaceae</taxon>
        <taxon>Peribacillus</taxon>
    </lineage>
</organism>
<evidence type="ECO:0000313" key="9">
    <source>
        <dbReference type="Proteomes" id="UP000037146"/>
    </source>
</evidence>
<name>A0A0K9GPG5_9BACI</name>
<protein>
    <submittedName>
        <fullName evidence="8">MFS transporter</fullName>
    </submittedName>
</protein>
<evidence type="ECO:0000256" key="5">
    <source>
        <dbReference type="ARBA" id="ARBA00023136"/>
    </source>
</evidence>
<dbReference type="STRING" id="1679170.AC625_02640"/>
<dbReference type="Gene3D" id="1.20.1250.20">
    <property type="entry name" value="MFS general substrate transporter like domains"/>
    <property type="match status" value="1"/>
</dbReference>
<feature type="transmembrane region" description="Helical" evidence="6">
    <location>
        <begin position="231"/>
        <end position="251"/>
    </location>
</feature>
<sequence length="395" mass="43158">MERLWTKSFILMIIGMFFLFTAFYMLYPTLPLFIKQMGGNEAQIGLAMGAFMLSSVIFRPFVGWLLDQFGRRPFIVWGLFLFAVAMYMYNWMGGIVVLMGLRILHGMTWAVSTTAVLTAITDMIPSTRRGEGLGWSGMAMTLAMAIGPMFGLWVTQNLSYHSLFLFAAVLSVAALFLTSGAKMPFNPQTGVRRIELFEKSILPVMASIFLLFIAYGGITTFVPLFADSIKVNSGTFFLVYAATLVLIRPIAGKLSDRYSETVVIIPALVITISALVVLSFSINLFGVIISAVMYGIGFGSAQPALQAATIRLVSPERTGAANASFSTATDLGIGLGAILLGWVSQYTSYQVLFTVSAVSVAFSLLLFTFFVKRLLKYKGLRLPKQVDADSASLNS</sequence>
<feature type="transmembrane region" description="Helical" evidence="6">
    <location>
        <begin position="263"/>
        <end position="282"/>
    </location>
</feature>
<dbReference type="RefSeq" id="WP_049679870.1">
    <property type="nucleotide sequence ID" value="NZ_LFZW01000001.1"/>
</dbReference>
<feature type="transmembrane region" description="Helical" evidence="6">
    <location>
        <begin position="160"/>
        <end position="180"/>
    </location>
</feature>
<dbReference type="InterPro" id="IPR005829">
    <property type="entry name" value="Sugar_transporter_CS"/>
</dbReference>
<dbReference type="PANTHER" id="PTHR23531:SF2">
    <property type="entry name" value="PERMEASE"/>
    <property type="match status" value="1"/>
</dbReference>
<evidence type="ECO:0000313" key="8">
    <source>
        <dbReference type="EMBL" id="KMY48545.1"/>
    </source>
</evidence>
<reference evidence="9" key="1">
    <citation type="submission" date="2015-07" db="EMBL/GenBank/DDBJ databases">
        <title>Genome sequencing project for genomic taxonomy and phylogenomics of Bacillus-like bacteria.</title>
        <authorList>
            <person name="Liu B."/>
            <person name="Wang J."/>
            <person name="Zhu Y."/>
            <person name="Liu G."/>
            <person name="Chen Q."/>
            <person name="Chen Z."/>
            <person name="Lan J."/>
            <person name="Che J."/>
            <person name="Ge C."/>
            <person name="Shi H."/>
            <person name="Pan Z."/>
            <person name="Liu X."/>
        </authorList>
    </citation>
    <scope>NUCLEOTIDE SEQUENCE [LARGE SCALE GENOMIC DNA]</scope>
    <source>
        <strain evidence="9">FJAT-27997</strain>
    </source>
</reference>
<feature type="transmembrane region" description="Helical" evidence="6">
    <location>
        <begin position="103"/>
        <end position="121"/>
    </location>
</feature>
<dbReference type="InterPro" id="IPR052714">
    <property type="entry name" value="MFS_Exporter"/>
</dbReference>
<evidence type="ECO:0000259" key="7">
    <source>
        <dbReference type="PROSITE" id="PS50850"/>
    </source>
</evidence>
<feature type="transmembrane region" description="Helical" evidence="6">
    <location>
        <begin position="201"/>
        <end position="225"/>
    </location>
</feature>
<proteinExistence type="predicted"/>
<dbReference type="Pfam" id="PF07690">
    <property type="entry name" value="MFS_1"/>
    <property type="match status" value="1"/>
</dbReference>
<dbReference type="GO" id="GO:0022857">
    <property type="term" value="F:transmembrane transporter activity"/>
    <property type="evidence" value="ECO:0007669"/>
    <property type="project" value="InterPro"/>
</dbReference>
<evidence type="ECO:0000256" key="4">
    <source>
        <dbReference type="ARBA" id="ARBA00022989"/>
    </source>
</evidence>
<feature type="transmembrane region" description="Helical" evidence="6">
    <location>
        <begin position="74"/>
        <end position="91"/>
    </location>
</feature>
<feature type="transmembrane region" description="Helical" evidence="6">
    <location>
        <begin position="349"/>
        <end position="371"/>
    </location>
</feature>
<evidence type="ECO:0000256" key="6">
    <source>
        <dbReference type="SAM" id="Phobius"/>
    </source>
</evidence>
<feature type="domain" description="Major facilitator superfamily (MFS) profile" evidence="7">
    <location>
        <begin position="8"/>
        <end position="375"/>
    </location>
</feature>
<dbReference type="CDD" id="cd17489">
    <property type="entry name" value="MFS_YfcJ_like"/>
    <property type="match status" value="1"/>
</dbReference>
<evidence type="ECO:0000256" key="2">
    <source>
        <dbReference type="ARBA" id="ARBA00022448"/>
    </source>
</evidence>
<keyword evidence="3 6" id="KW-0812">Transmembrane</keyword>
<keyword evidence="5 6" id="KW-0472">Membrane</keyword>
<evidence type="ECO:0000256" key="1">
    <source>
        <dbReference type="ARBA" id="ARBA00004651"/>
    </source>
</evidence>
<dbReference type="AlphaFoldDB" id="A0A0K9GPG5"/>
<feature type="transmembrane region" description="Helical" evidence="6">
    <location>
        <begin position="9"/>
        <end position="30"/>
    </location>
</feature>
<comment type="caution">
    <text evidence="8">The sequence shown here is derived from an EMBL/GenBank/DDBJ whole genome shotgun (WGS) entry which is preliminary data.</text>
</comment>
<feature type="transmembrane region" description="Helical" evidence="6">
    <location>
        <begin position="320"/>
        <end position="343"/>
    </location>
</feature>
<dbReference type="PATRIC" id="fig|1679170.3.peg.533"/>
<comment type="subcellular location">
    <subcellularLocation>
        <location evidence="1">Cell membrane</location>
        <topology evidence="1">Multi-pass membrane protein</topology>
    </subcellularLocation>
</comment>
<dbReference type="Proteomes" id="UP000037146">
    <property type="component" value="Unassembled WGS sequence"/>
</dbReference>
<keyword evidence="4 6" id="KW-1133">Transmembrane helix</keyword>
<dbReference type="InterPro" id="IPR011701">
    <property type="entry name" value="MFS"/>
</dbReference>
<keyword evidence="9" id="KW-1185">Reference proteome</keyword>
<dbReference type="PROSITE" id="PS50850">
    <property type="entry name" value="MFS"/>
    <property type="match status" value="1"/>
</dbReference>
<dbReference type="PANTHER" id="PTHR23531">
    <property type="entry name" value="QUINOLENE RESISTANCE PROTEIN NORA"/>
    <property type="match status" value="1"/>
</dbReference>
<dbReference type="GO" id="GO:0005886">
    <property type="term" value="C:plasma membrane"/>
    <property type="evidence" value="ECO:0007669"/>
    <property type="project" value="UniProtKB-SubCell"/>
</dbReference>
<feature type="transmembrane region" description="Helical" evidence="6">
    <location>
        <begin position="42"/>
        <end position="62"/>
    </location>
</feature>
<keyword evidence="2" id="KW-0813">Transport</keyword>